<dbReference type="Pfam" id="PF10342">
    <property type="entry name" value="Kre9_KNH"/>
    <property type="match status" value="1"/>
</dbReference>
<feature type="region of interest" description="Disordered" evidence="2">
    <location>
        <begin position="123"/>
        <end position="154"/>
    </location>
</feature>
<feature type="signal peptide" evidence="3">
    <location>
        <begin position="1"/>
        <end position="19"/>
    </location>
</feature>
<dbReference type="Proteomes" id="UP000629468">
    <property type="component" value="Unassembled WGS sequence"/>
</dbReference>
<dbReference type="EMBL" id="JABXXO010000013">
    <property type="protein sequence ID" value="KAF7761905.1"/>
    <property type="molecule type" value="Genomic_DNA"/>
</dbReference>
<name>A0A8H7EXR7_AGABI</name>
<keyword evidence="1 3" id="KW-0732">Signal</keyword>
<sequence>MVALSALALALSAASLAAAQSTFKITNPSADHWWVAESSNVLTWDCKNNPHTTFGVFIANADQTLFAGDLAIIPQQPNADCSKEITHNQVNQPPGSGYIIKFANAVNSSEVFAQSDQFEIRPLGSAFPTTSSPAGNSPSNTADNTAAGASSTDTPNGAASLKTLGIGFTAAAAGALAYLM</sequence>
<reference evidence="5 6" key="1">
    <citation type="journal article" name="Sci. Rep.">
        <title>Telomere-to-telomere assembled and centromere annotated genomes of the two main subspecies of the button mushroom Agaricus bisporus reveal especially polymorphic chromosome ends.</title>
        <authorList>
            <person name="Sonnenberg A.S.M."/>
            <person name="Sedaghat-Telgerd N."/>
            <person name="Lavrijssen B."/>
            <person name="Ohm R.A."/>
            <person name="Hendrickx P.M."/>
            <person name="Scholtmeijer K."/>
            <person name="Baars J.J.P."/>
            <person name="van Peer A."/>
        </authorList>
    </citation>
    <scope>NUCLEOTIDE SEQUENCE [LARGE SCALE GENOMIC DNA]</scope>
    <source>
        <strain evidence="5 6">H119_p4</strain>
    </source>
</reference>
<evidence type="ECO:0000256" key="3">
    <source>
        <dbReference type="SAM" id="SignalP"/>
    </source>
</evidence>
<comment type="caution">
    <text evidence="5">The sequence shown here is derived from an EMBL/GenBank/DDBJ whole genome shotgun (WGS) entry which is preliminary data.</text>
</comment>
<feature type="domain" description="Yeast cell wall synthesis Kre9/Knh1-like N-terminal" evidence="4">
    <location>
        <begin position="27"/>
        <end position="120"/>
    </location>
</feature>
<dbReference type="AlphaFoldDB" id="A0A8H7EXR7"/>
<evidence type="ECO:0000256" key="2">
    <source>
        <dbReference type="SAM" id="MobiDB-lite"/>
    </source>
</evidence>
<feature type="chain" id="PRO_5034047580" description="Yeast cell wall synthesis Kre9/Knh1-like N-terminal domain-containing protein" evidence="3">
    <location>
        <begin position="20"/>
        <end position="180"/>
    </location>
</feature>
<evidence type="ECO:0000313" key="5">
    <source>
        <dbReference type="EMBL" id="KAF7761905.1"/>
    </source>
</evidence>
<gene>
    <name evidence="5" type="ORF">Agabi119p4_9897</name>
</gene>
<protein>
    <recommendedName>
        <fullName evidence="4">Yeast cell wall synthesis Kre9/Knh1-like N-terminal domain-containing protein</fullName>
    </recommendedName>
</protein>
<accession>A0A8H7EXR7</accession>
<proteinExistence type="predicted"/>
<dbReference type="OMA" id="LWWVAQS"/>
<evidence type="ECO:0000259" key="4">
    <source>
        <dbReference type="Pfam" id="PF10342"/>
    </source>
</evidence>
<evidence type="ECO:0000313" key="6">
    <source>
        <dbReference type="Proteomes" id="UP000629468"/>
    </source>
</evidence>
<organism evidence="5 6">
    <name type="scientific">Agaricus bisporus var. burnettii</name>
    <dbReference type="NCBI Taxonomy" id="192524"/>
    <lineage>
        <taxon>Eukaryota</taxon>
        <taxon>Fungi</taxon>
        <taxon>Dikarya</taxon>
        <taxon>Basidiomycota</taxon>
        <taxon>Agaricomycotina</taxon>
        <taxon>Agaricomycetes</taxon>
        <taxon>Agaricomycetidae</taxon>
        <taxon>Agaricales</taxon>
        <taxon>Agaricineae</taxon>
        <taxon>Agaricaceae</taxon>
        <taxon>Agaricus</taxon>
    </lineage>
</organism>
<dbReference type="InterPro" id="IPR018466">
    <property type="entry name" value="Kre9/Knh1-like_N"/>
</dbReference>
<evidence type="ECO:0000256" key="1">
    <source>
        <dbReference type="ARBA" id="ARBA00022729"/>
    </source>
</evidence>
<feature type="compositionally biased region" description="Polar residues" evidence="2">
    <location>
        <begin position="127"/>
        <end position="154"/>
    </location>
</feature>